<evidence type="ECO:0000256" key="3">
    <source>
        <dbReference type="ARBA" id="ARBA00009406"/>
    </source>
</evidence>
<dbReference type="Proteomes" id="UP000637628">
    <property type="component" value="Unassembled WGS sequence"/>
</dbReference>
<reference evidence="14 15" key="1">
    <citation type="submission" date="2021-01" db="EMBL/GenBank/DDBJ databases">
        <title>Whole genome shotgun sequence of Actinoplanes durhamensis NBRC 14914.</title>
        <authorList>
            <person name="Komaki H."/>
            <person name="Tamura T."/>
        </authorList>
    </citation>
    <scope>NUCLEOTIDE SEQUENCE [LARGE SCALE GENOMIC DNA]</scope>
    <source>
        <strain evidence="14 15">NBRC 14914</strain>
    </source>
</reference>
<evidence type="ECO:0000256" key="2">
    <source>
        <dbReference type="ARBA" id="ARBA00004948"/>
    </source>
</evidence>
<evidence type="ECO:0000313" key="15">
    <source>
        <dbReference type="Proteomes" id="UP000637628"/>
    </source>
</evidence>
<keyword evidence="9" id="KW-0408">Iron</keyword>
<dbReference type="SUPFAM" id="SSF53850">
    <property type="entry name" value="Periplasmic binding protein-like II"/>
    <property type="match status" value="1"/>
</dbReference>
<evidence type="ECO:0000259" key="13">
    <source>
        <dbReference type="Pfam" id="PF09084"/>
    </source>
</evidence>
<dbReference type="Pfam" id="PF09084">
    <property type="entry name" value="NMT1"/>
    <property type="match status" value="1"/>
</dbReference>
<dbReference type="PANTHER" id="PTHR31528:SF1">
    <property type="entry name" value="4-AMINO-5-HYDROXYMETHYL-2-METHYLPYRIMIDINE PHOSPHATE SYNTHASE THI11-RELATED"/>
    <property type="match status" value="1"/>
</dbReference>
<keyword evidence="7" id="KW-0663">Pyridoxal phosphate</keyword>
<keyword evidence="5" id="KW-0808">Transferase</keyword>
<keyword evidence="12" id="KW-0732">Signal</keyword>
<evidence type="ECO:0000313" key="14">
    <source>
        <dbReference type="EMBL" id="GIE05006.1"/>
    </source>
</evidence>
<comment type="pathway">
    <text evidence="2">Cofactor biosynthesis; thiamine diphosphate biosynthesis.</text>
</comment>
<evidence type="ECO:0000256" key="9">
    <source>
        <dbReference type="ARBA" id="ARBA00023004"/>
    </source>
</evidence>
<evidence type="ECO:0000256" key="10">
    <source>
        <dbReference type="ARBA" id="ARBA00033171"/>
    </source>
</evidence>
<evidence type="ECO:0000256" key="5">
    <source>
        <dbReference type="ARBA" id="ARBA00022679"/>
    </source>
</evidence>
<dbReference type="InterPro" id="IPR015168">
    <property type="entry name" value="SsuA/THI5"/>
</dbReference>
<evidence type="ECO:0000256" key="1">
    <source>
        <dbReference type="ARBA" id="ARBA00003469"/>
    </source>
</evidence>
<comment type="subunit">
    <text evidence="4">Homodimer.</text>
</comment>
<feature type="signal peptide" evidence="12">
    <location>
        <begin position="1"/>
        <end position="24"/>
    </location>
</feature>
<protein>
    <recommendedName>
        <fullName evidence="10">Thiamine pyrimidine synthase</fullName>
    </recommendedName>
</protein>
<comment type="caution">
    <text evidence="14">The sequence shown here is derived from an EMBL/GenBank/DDBJ whole genome shotgun (WGS) entry which is preliminary data.</text>
</comment>
<proteinExistence type="inferred from homology"/>
<dbReference type="PANTHER" id="PTHR31528">
    <property type="entry name" value="4-AMINO-5-HYDROXYMETHYL-2-METHYLPYRIMIDINE PHOSPHATE SYNTHASE THI11-RELATED"/>
    <property type="match status" value="1"/>
</dbReference>
<feature type="chain" id="PRO_5046377754" description="Thiamine pyrimidine synthase" evidence="12">
    <location>
        <begin position="25"/>
        <end position="380"/>
    </location>
</feature>
<keyword evidence="6" id="KW-0479">Metal-binding</keyword>
<keyword evidence="15" id="KW-1185">Reference proteome</keyword>
<dbReference type="PROSITE" id="PS51257">
    <property type="entry name" value="PROKAR_LIPOPROTEIN"/>
    <property type="match status" value="1"/>
</dbReference>
<comment type="function">
    <text evidence="1">Responsible for the formation of the pyrimidine heterocycle in the thiamine biosynthesis pathway. Catalyzes the formation of hydroxymethylpyrimidine phosphate (HMP-P) from histidine and pyridoxal phosphate (PLP). The protein uses PLP and the active site histidine to form HMP-P, generating an inactive enzyme. The enzyme can only undergo a single turnover, which suggests it is a suicide enzyme.</text>
</comment>
<organism evidence="14 15">
    <name type="scientific">Paractinoplanes durhamensis</name>
    <dbReference type="NCBI Taxonomy" id="113563"/>
    <lineage>
        <taxon>Bacteria</taxon>
        <taxon>Bacillati</taxon>
        <taxon>Actinomycetota</taxon>
        <taxon>Actinomycetes</taxon>
        <taxon>Micromonosporales</taxon>
        <taxon>Micromonosporaceae</taxon>
        <taxon>Paractinoplanes</taxon>
    </lineage>
</organism>
<dbReference type="EMBL" id="BOML01000051">
    <property type="protein sequence ID" value="GIE05006.1"/>
    <property type="molecule type" value="Genomic_DNA"/>
</dbReference>
<evidence type="ECO:0000256" key="11">
    <source>
        <dbReference type="ARBA" id="ARBA00048179"/>
    </source>
</evidence>
<accession>A0ABQ3Z5B7</accession>
<evidence type="ECO:0000256" key="12">
    <source>
        <dbReference type="SAM" id="SignalP"/>
    </source>
</evidence>
<evidence type="ECO:0000256" key="7">
    <source>
        <dbReference type="ARBA" id="ARBA00022898"/>
    </source>
</evidence>
<comment type="similarity">
    <text evidence="3">Belongs to the NMT1/THI5 family.</text>
</comment>
<sequence>MRKVRIFTAIAATSVLMLSGCGTADDSSTTTTPASGGALTPIKLQLQWFFQAQFAGYIAAVDQGFYKEQGLDVQLLEGGTDIVPQTVLATGKADYAVAWVPKALASREQGAGITDVGQIFGRSGTYQVAWKDSGITSAAQLKGKKVGNWGFGNEFELFAGMTKAGIDPGKDVTLVQQQFDMQALLKKEIDAAQAMSYNEYAQLLEAKNPATGKLYTADDFSVIDWKKEGSAMLQDAVWANESKLSDPAYQQQTVKFLTATIKGWAFCRDNAEKCRDMVVAKGSKLGKSHQLWQMNEVNKLIWPATGGIGVVSDADWKQTVDISMTTKNQTGDTVLKKAPEGLAYTNDYINQAITAAKAAGVDVNGASFAPTTVTLTEGGA</sequence>
<evidence type="ECO:0000256" key="8">
    <source>
        <dbReference type="ARBA" id="ARBA00022977"/>
    </source>
</evidence>
<evidence type="ECO:0000256" key="4">
    <source>
        <dbReference type="ARBA" id="ARBA00011738"/>
    </source>
</evidence>
<keyword evidence="8" id="KW-0784">Thiamine biosynthesis</keyword>
<comment type="catalytic activity">
    <reaction evidence="11">
        <text>N(6)-(pyridoxal phosphate)-L-lysyl-[4-amino-5-hydroxymethyl-2-methylpyrimidine phosphate synthase] + L-histidyl-[4-amino-5-hydroxymethyl-2-methylpyrimidine phosphate synthase] + 2 Fe(3+) + 4 H2O = L-lysyl-[4-amino-5-hydroxymethyl-2-methylpyrimidine phosphate synthase] + (2S)-2-amino-5-hydroxy-4-oxopentanoyl-[4-amino-5-hydroxymethyl-2-methylpyrimidine phosphate synthase] + 4-amino-2-methyl-5-(phosphooxymethyl)pyrimidine + 3-oxopropanoate + 2 Fe(2+) + 2 H(+)</text>
        <dbReference type="Rhea" id="RHEA:65756"/>
        <dbReference type="Rhea" id="RHEA-COMP:16892"/>
        <dbReference type="Rhea" id="RHEA-COMP:16893"/>
        <dbReference type="Rhea" id="RHEA-COMP:16894"/>
        <dbReference type="Rhea" id="RHEA-COMP:16895"/>
        <dbReference type="ChEBI" id="CHEBI:15377"/>
        <dbReference type="ChEBI" id="CHEBI:15378"/>
        <dbReference type="ChEBI" id="CHEBI:29033"/>
        <dbReference type="ChEBI" id="CHEBI:29034"/>
        <dbReference type="ChEBI" id="CHEBI:29969"/>
        <dbReference type="ChEBI" id="CHEBI:29979"/>
        <dbReference type="ChEBI" id="CHEBI:33190"/>
        <dbReference type="ChEBI" id="CHEBI:58354"/>
        <dbReference type="ChEBI" id="CHEBI:143915"/>
        <dbReference type="ChEBI" id="CHEBI:157692"/>
    </reaction>
    <physiologicalReaction direction="left-to-right" evidence="11">
        <dbReference type="Rhea" id="RHEA:65757"/>
    </physiologicalReaction>
</comment>
<dbReference type="RefSeq" id="WP_203732273.1">
    <property type="nucleotide sequence ID" value="NZ_BOML01000051.1"/>
</dbReference>
<evidence type="ECO:0000256" key="6">
    <source>
        <dbReference type="ARBA" id="ARBA00022723"/>
    </source>
</evidence>
<dbReference type="InterPro" id="IPR027939">
    <property type="entry name" value="NMT1/THI5"/>
</dbReference>
<dbReference type="Gene3D" id="3.40.190.10">
    <property type="entry name" value="Periplasmic binding protein-like II"/>
    <property type="match status" value="2"/>
</dbReference>
<gene>
    <name evidence="14" type="ORF">Adu01nite_63560</name>
</gene>
<feature type="domain" description="SsuA/THI5-like" evidence="13">
    <location>
        <begin position="52"/>
        <end position="271"/>
    </location>
</feature>
<name>A0ABQ3Z5B7_9ACTN</name>